<feature type="region of interest" description="Disordered" evidence="1">
    <location>
        <begin position="1"/>
        <end position="47"/>
    </location>
</feature>
<evidence type="ECO:0000313" key="2">
    <source>
        <dbReference type="Proteomes" id="UP000887565"/>
    </source>
</evidence>
<name>A0A915IAA8_ROMCU</name>
<protein>
    <submittedName>
        <fullName evidence="3">Uncharacterized protein</fullName>
    </submittedName>
</protein>
<proteinExistence type="predicted"/>
<organism evidence="2 3">
    <name type="scientific">Romanomermis culicivorax</name>
    <name type="common">Nematode worm</name>
    <dbReference type="NCBI Taxonomy" id="13658"/>
    <lineage>
        <taxon>Eukaryota</taxon>
        <taxon>Metazoa</taxon>
        <taxon>Ecdysozoa</taxon>
        <taxon>Nematoda</taxon>
        <taxon>Enoplea</taxon>
        <taxon>Dorylaimia</taxon>
        <taxon>Mermithida</taxon>
        <taxon>Mermithoidea</taxon>
        <taxon>Mermithidae</taxon>
        <taxon>Romanomermis</taxon>
    </lineage>
</organism>
<evidence type="ECO:0000313" key="3">
    <source>
        <dbReference type="WBParaSite" id="nRc.2.0.1.t11110-RA"/>
    </source>
</evidence>
<dbReference type="WBParaSite" id="nRc.2.0.1.t11110-RA">
    <property type="protein sequence ID" value="nRc.2.0.1.t11110-RA"/>
    <property type="gene ID" value="nRc.2.0.1.g11110"/>
</dbReference>
<evidence type="ECO:0000256" key="1">
    <source>
        <dbReference type="SAM" id="MobiDB-lite"/>
    </source>
</evidence>
<feature type="compositionally biased region" description="Basic residues" evidence="1">
    <location>
        <begin position="10"/>
        <end position="19"/>
    </location>
</feature>
<accession>A0A915IAA8</accession>
<reference evidence="3" key="1">
    <citation type="submission" date="2022-11" db="UniProtKB">
        <authorList>
            <consortium name="WormBaseParasite"/>
        </authorList>
    </citation>
    <scope>IDENTIFICATION</scope>
</reference>
<feature type="compositionally biased region" description="Polar residues" evidence="1">
    <location>
        <begin position="28"/>
        <end position="41"/>
    </location>
</feature>
<sequence>MPSSETDRHSRCRRPKSKRRSSDRGDYASSSALLLSPTKNGSNSSTTVTAATSILGEEGAFIQRQHQDVVGAGDLGSSVPQPNKSDTKGYLLVALIDSFIDVMPYLKKGGNDAV</sequence>
<dbReference type="AlphaFoldDB" id="A0A915IAA8"/>
<keyword evidence="2" id="KW-1185">Reference proteome</keyword>
<dbReference type="Proteomes" id="UP000887565">
    <property type="component" value="Unplaced"/>
</dbReference>